<dbReference type="CDD" id="cd14752">
    <property type="entry name" value="GH31_N"/>
    <property type="match status" value="1"/>
</dbReference>
<evidence type="ECO:0000259" key="12">
    <source>
        <dbReference type="Pfam" id="PF21365"/>
    </source>
</evidence>
<dbReference type="Gene3D" id="2.60.40.1180">
    <property type="entry name" value="Golgi alpha-mannosidase II"/>
    <property type="match status" value="2"/>
</dbReference>
<evidence type="ECO:0000259" key="11">
    <source>
        <dbReference type="Pfam" id="PF13802"/>
    </source>
</evidence>
<evidence type="ECO:0000256" key="1">
    <source>
        <dbReference type="ARBA" id="ARBA00007806"/>
    </source>
</evidence>
<evidence type="ECO:0000256" key="3">
    <source>
        <dbReference type="ARBA" id="ARBA00022801"/>
    </source>
</evidence>
<dbReference type="PANTHER" id="PTHR22762:SF133">
    <property type="entry name" value="P-TYPE DOMAIN-CONTAINING PROTEIN"/>
    <property type="match status" value="1"/>
</dbReference>
<evidence type="ECO:0000313" key="14">
    <source>
        <dbReference type="Proteomes" id="UP000822688"/>
    </source>
</evidence>
<evidence type="ECO:0000256" key="5">
    <source>
        <dbReference type="ARBA" id="ARBA00023295"/>
    </source>
</evidence>
<dbReference type="InterPro" id="IPR017853">
    <property type="entry name" value="GH"/>
</dbReference>
<keyword evidence="14" id="KW-1185">Reference proteome</keyword>
<evidence type="ECO:0000256" key="9">
    <source>
        <dbReference type="SAM" id="SignalP"/>
    </source>
</evidence>
<keyword evidence="3 7" id="KW-0378">Hydrolase</keyword>
<comment type="similarity">
    <text evidence="1 7">Belongs to the glycosyl hydrolase 31 family.</text>
</comment>
<dbReference type="EMBL" id="CM026428">
    <property type="protein sequence ID" value="KAG0566331.1"/>
    <property type="molecule type" value="Genomic_DNA"/>
</dbReference>
<dbReference type="PROSITE" id="PS00129">
    <property type="entry name" value="GLYCOSYL_HYDROL_F31_1"/>
    <property type="match status" value="1"/>
</dbReference>
<dbReference type="FunFam" id="2.60.40.1180:FF:000044">
    <property type="entry name" value="Alpha-glucosidase 1"/>
    <property type="match status" value="1"/>
</dbReference>
<feature type="domain" description="Glycoside hydrolase family 31 N-terminal" evidence="11">
    <location>
        <begin position="76"/>
        <end position="265"/>
    </location>
</feature>
<evidence type="ECO:0000256" key="7">
    <source>
        <dbReference type="RuleBase" id="RU361185"/>
    </source>
</evidence>
<dbReference type="GO" id="GO:0005975">
    <property type="term" value="P:carbohydrate metabolic process"/>
    <property type="evidence" value="ECO:0007669"/>
    <property type="project" value="InterPro"/>
</dbReference>
<dbReference type="SUPFAM" id="SSF51445">
    <property type="entry name" value="(Trans)glycosidases"/>
    <property type="match status" value="1"/>
</dbReference>
<dbReference type="GO" id="GO:0030246">
    <property type="term" value="F:carbohydrate binding"/>
    <property type="evidence" value="ECO:0007669"/>
    <property type="project" value="InterPro"/>
</dbReference>
<reference evidence="13" key="1">
    <citation type="submission" date="2020-06" db="EMBL/GenBank/DDBJ databases">
        <title>WGS assembly of Ceratodon purpureus strain R40.</title>
        <authorList>
            <person name="Carey S.B."/>
            <person name="Jenkins J."/>
            <person name="Shu S."/>
            <person name="Lovell J.T."/>
            <person name="Sreedasyam A."/>
            <person name="Maumus F."/>
            <person name="Tiley G.P."/>
            <person name="Fernandez-Pozo N."/>
            <person name="Barry K."/>
            <person name="Chen C."/>
            <person name="Wang M."/>
            <person name="Lipzen A."/>
            <person name="Daum C."/>
            <person name="Saski C.A."/>
            <person name="Payton A.C."/>
            <person name="Mcbreen J.C."/>
            <person name="Conrad R.E."/>
            <person name="Kollar L.M."/>
            <person name="Olsson S."/>
            <person name="Huttunen S."/>
            <person name="Landis J.B."/>
            <person name="Wickett N.J."/>
            <person name="Johnson M.G."/>
            <person name="Rensing S.A."/>
            <person name="Grimwood J."/>
            <person name="Schmutz J."/>
            <person name="Mcdaniel S.F."/>
        </authorList>
    </citation>
    <scope>NUCLEOTIDE SEQUENCE</scope>
    <source>
        <strain evidence="13">R40</strain>
    </source>
</reference>
<feature type="signal peptide" evidence="9">
    <location>
        <begin position="1"/>
        <end position="29"/>
    </location>
</feature>
<keyword evidence="5 7" id="KW-0326">Glycosidase</keyword>
<comment type="caution">
    <text evidence="13">The sequence shown here is derived from an EMBL/GenBank/DDBJ whole genome shotgun (WGS) entry which is preliminary data.</text>
</comment>
<dbReference type="InterPro" id="IPR025887">
    <property type="entry name" value="Glyco_hydro_31_N_dom"/>
</dbReference>
<dbReference type="Gene3D" id="2.60.40.1760">
    <property type="entry name" value="glycosyl hydrolase (family 31)"/>
    <property type="match status" value="1"/>
</dbReference>
<protein>
    <recommendedName>
        <fullName evidence="6">Maltase</fullName>
    </recommendedName>
</protein>
<dbReference type="InterPro" id="IPR048395">
    <property type="entry name" value="Glyco_hydro_31_C"/>
</dbReference>
<feature type="region of interest" description="Disordered" evidence="8">
    <location>
        <begin position="108"/>
        <end position="128"/>
    </location>
</feature>
<feature type="compositionally biased region" description="Polar residues" evidence="8">
    <location>
        <begin position="108"/>
        <end position="118"/>
    </location>
</feature>
<proteinExistence type="inferred from homology"/>
<dbReference type="CDD" id="cd06602">
    <property type="entry name" value="GH31_MGAM_SI_GAA"/>
    <property type="match status" value="1"/>
</dbReference>
<gene>
    <name evidence="13" type="ORF">KC19_7G055400</name>
</gene>
<feature type="domain" description="Glycoside hydrolase family 31 TIM barrel" evidence="10">
    <location>
        <begin position="308"/>
        <end position="683"/>
    </location>
</feature>
<dbReference type="Pfam" id="PF13802">
    <property type="entry name" value="Gal_mutarotas_2"/>
    <property type="match status" value="1"/>
</dbReference>
<dbReference type="GO" id="GO:0004553">
    <property type="term" value="F:hydrolase activity, hydrolyzing O-glycosyl compounds"/>
    <property type="evidence" value="ECO:0007669"/>
    <property type="project" value="InterPro"/>
</dbReference>
<organism evidence="13 14">
    <name type="scientific">Ceratodon purpureus</name>
    <name type="common">Fire moss</name>
    <name type="synonym">Dicranum purpureum</name>
    <dbReference type="NCBI Taxonomy" id="3225"/>
    <lineage>
        <taxon>Eukaryota</taxon>
        <taxon>Viridiplantae</taxon>
        <taxon>Streptophyta</taxon>
        <taxon>Embryophyta</taxon>
        <taxon>Bryophyta</taxon>
        <taxon>Bryophytina</taxon>
        <taxon>Bryopsida</taxon>
        <taxon>Dicranidae</taxon>
        <taxon>Pseudoditrichales</taxon>
        <taxon>Ditrichaceae</taxon>
        <taxon>Ceratodon</taxon>
    </lineage>
</organism>
<evidence type="ECO:0000256" key="8">
    <source>
        <dbReference type="SAM" id="MobiDB-lite"/>
    </source>
</evidence>
<evidence type="ECO:0000256" key="6">
    <source>
        <dbReference type="ARBA" id="ARBA00041343"/>
    </source>
</evidence>
<evidence type="ECO:0000256" key="2">
    <source>
        <dbReference type="ARBA" id="ARBA00022729"/>
    </source>
</evidence>
<dbReference type="SUPFAM" id="SSF74650">
    <property type="entry name" value="Galactose mutarotase-like"/>
    <property type="match status" value="1"/>
</dbReference>
<sequence>MGREEFGRMQACRCLLVLWVALWGASVQCEEMGRGYKMTSIGELVDGSGIVGHLDLIEGTEIYGPDIEELRVIARYEGDNIHVHITDATTPRWEVPLSVIPRPNVKSLVSSAPTSPVEGSQDDGQWREVPAPDSSHPMVLKYHVDPFGFSVTRRSDNEELFNTIPEKLESVDGSGSKENSFNSLVFKDQYIEISTRIPEDAYLYGIGEMSRPDGMRLVPNRTYTLWATDIASYFVDIPLYSTYPFIMDLREGAITHGLLLMNSNGMDIRYENRSITYKIIGGILDFYIFPGTSPLAVVDQLTALVGRPAAFPYWSLGLHQARFGYKNVEELEHVTREYARAKLPMESMSADIDHMNNFMDFTLNPETYPEEKLRPYVDRLQRNHQKFIMILDPNVKIDETYKTYVRASALDVFMLNGTGESRYIAQVWPGPSNIPDFLHPNAEKWWTQEIADFHGVIPFDGLWLDMNEPANFCSGPNCYYGPTIVCSEILWKCCMICDNNASSLDKWNNPPYAINNFGDKRPLYIKTVSLDALHHDGSKSYDTHNIYGMTEAIATHNALQKVTSKRPFVLSRSCFLGSGSYAAHWTGDNGALWSELSGSVLSIMSSGMFGMPMVGADICGFNMHTTEELCRRWIQVGAFYPFARSHSDSAATNQELFLWDSVSKVASHVLHWRYRMLPFWYTLMYEAHTTGAPYVRPLFFTFPLDKQTWTINHQFMIGDKVLVSPVLEENTTSVHAYFPRGVWYDLFGVTPTIQAGEGSLWEDLPSPQDAINVHVRGGSIIPLQDFAMTTTEVRATPFTLLVAFERAPETSVLHPPSSILCGDADREYAFGHLYVDDGVQVNMTLTSGRASYIKFEATRIGSSYTLKSSVNESAYANNLGFVVGTVKVLGMHSAPLAVHVNGRAASHVEVKLHSTSPAVELVGLNHPLGTEMELVWSTSLPVSGQLMSC</sequence>
<dbReference type="Gene3D" id="3.20.20.80">
    <property type="entry name" value="Glycosidases"/>
    <property type="match status" value="1"/>
</dbReference>
<name>A0A8T0H2K9_CERPU</name>
<dbReference type="InterPro" id="IPR013780">
    <property type="entry name" value="Glyco_hydro_b"/>
</dbReference>
<dbReference type="PANTHER" id="PTHR22762">
    <property type="entry name" value="ALPHA-GLUCOSIDASE"/>
    <property type="match status" value="1"/>
</dbReference>
<dbReference type="Proteomes" id="UP000822688">
    <property type="component" value="Chromosome 7"/>
</dbReference>
<keyword evidence="4" id="KW-0325">Glycoprotein</keyword>
<evidence type="ECO:0000259" key="10">
    <source>
        <dbReference type="Pfam" id="PF01055"/>
    </source>
</evidence>
<dbReference type="SUPFAM" id="SSF51011">
    <property type="entry name" value="Glycosyl hydrolase domain"/>
    <property type="match status" value="1"/>
</dbReference>
<dbReference type="Pfam" id="PF01055">
    <property type="entry name" value="Glyco_hydro_31_2nd"/>
    <property type="match status" value="1"/>
</dbReference>
<feature type="chain" id="PRO_5035828965" description="Maltase" evidence="9">
    <location>
        <begin position="30"/>
        <end position="949"/>
    </location>
</feature>
<dbReference type="InterPro" id="IPR011013">
    <property type="entry name" value="Gal_mutarotase_sf_dom"/>
</dbReference>
<keyword evidence="2 9" id="KW-0732">Signal</keyword>
<evidence type="ECO:0000313" key="13">
    <source>
        <dbReference type="EMBL" id="KAG0566331.1"/>
    </source>
</evidence>
<dbReference type="AlphaFoldDB" id="A0A8T0H2K9"/>
<dbReference type="InterPro" id="IPR000322">
    <property type="entry name" value="Glyco_hydro_31_TIM"/>
</dbReference>
<accession>A0A8T0H2K9</accession>
<dbReference type="InterPro" id="IPR030458">
    <property type="entry name" value="Glyco_hydro_31_AS"/>
</dbReference>
<evidence type="ECO:0000256" key="4">
    <source>
        <dbReference type="ARBA" id="ARBA00023180"/>
    </source>
</evidence>
<dbReference type="Pfam" id="PF21365">
    <property type="entry name" value="Glyco_hydro_31_3rd"/>
    <property type="match status" value="1"/>
</dbReference>
<feature type="domain" description="Glycosyl hydrolase family 31 C-terminal" evidence="12">
    <location>
        <begin position="691"/>
        <end position="781"/>
    </location>
</feature>